<evidence type="ECO:0000313" key="4">
    <source>
        <dbReference type="EMBL" id="QFI76090.1"/>
    </source>
</evidence>
<dbReference type="InterPro" id="IPR051338">
    <property type="entry name" value="NodU/CmcH_Carbamoyltrnsfr"/>
</dbReference>
<dbReference type="PANTHER" id="PTHR34847:SF1">
    <property type="entry name" value="NODULATION PROTEIN U"/>
    <property type="match status" value="1"/>
</dbReference>
<dbReference type="GO" id="GO:0016740">
    <property type="term" value="F:transferase activity"/>
    <property type="evidence" value="ECO:0007669"/>
    <property type="project" value="UniProtKB-KW"/>
</dbReference>
<dbReference type="OrthoDB" id="9780777at2"/>
<dbReference type="InterPro" id="IPR043129">
    <property type="entry name" value="ATPase_NBD"/>
</dbReference>
<name>A0A5P6PCR8_9BRAD</name>
<dbReference type="Gene3D" id="3.90.870.20">
    <property type="entry name" value="Carbamoyltransferase, C-terminal domain"/>
    <property type="match status" value="1"/>
</dbReference>
<protein>
    <submittedName>
        <fullName evidence="4">Carbamoyltransferase</fullName>
    </submittedName>
</protein>
<dbReference type="Proteomes" id="UP000325641">
    <property type="component" value="Chromosome"/>
</dbReference>
<accession>A0A5P6PCR8</accession>
<comment type="similarity">
    <text evidence="1">Belongs to the NodU/CmcH family.</text>
</comment>
<dbReference type="Pfam" id="PF02543">
    <property type="entry name" value="Carbam_trans_N"/>
    <property type="match status" value="1"/>
</dbReference>
<dbReference type="Pfam" id="PF16861">
    <property type="entry name" value="Carbam_trans_C"/>
    <property type="match status" value="1"/>
</dbReference>
<feature type="domain" description="Carbamoyltransferase C-terminal" evidence="3">
    <location>
        <begin position="411"/>
        <end position="579"/>
    </location>
</feature>
<dbReference type="InterPro" id="IPR003696">
    <property type="entry name" value="Carbtransf_dom"/>
</dbReference>
<evidence type="ECO:0000259" key="3">
    <source>
        <dbReference type="Pfam" id="PF16861"/>
    </source>
</evidence>
<dbReference type="PANTHER" id="PTHR34847">
    <property type="entry name" value="NODULATION PROTEIN U"/>
    <property type="match status" value="1"/>
</dbReference>
<feature type="domain" description="Carbamoyltransferase" evidence="2">
    <location>
        <begin position="4"/>
        <end position="358"/>
    </location>
</feature>
<proteinExistence type="inferred from homology"/>
<sequence length="589" mass="64996">MTAILGLNLNHPDASAALILDGKVVAAAAEERFGQRIKHDPSFPQHAIQAVLASGGITAKDLDFIAVARDPSRNRAAQVSYVLRNPISGGMAAMEHIRRARVDLSISDMVAEATGEAPDAVKAKLVNVEHHLSHIASSYYCSPYETLTAGFSYDGSGDFTSMMAARCEGTQIEVIDRVHLPSSLGFFYTACCQFIGFDGFGEEYKVMGLAPYGTDAYVGEMRDLVQTRPDGWFKLADGYFGMHRGGEGGTMDENHRLDMLRLFTDKWTGRFGAPRQRGEEMTQRDKDIARSCQIRFEEVSMHCFKRLHDLVPTTQVAYAGGCALNGVMNARLLRETPFQQAYMQPASSDDGLCVGAALWAWHNAAGGRERFHMTHAYWGPSHSDEAMRRAAEAAQCPMRELSSGNVPKAVAALLHAGLVVGWYQGRSEWGPRALGNRSILADPTRPNMKDVINAKIKRRESFRPFAPSILQPAVSTYFEQDVFSPFMMHVVKLRPEWREKLPAITHVDGTGRLQSIARDTNPLYYELIENFGQLSGIPIVLNTSFNENEPIVDTPEQAMSCFLRTGLDAICLGRYLVVKGEHAGLLPDA</sequence>
<dbReference type="RefSeq" id="WP_151649606.1">
    <property type="nucleotide sequence ID" value="NZ_CP044543.1"/>
</dbReference>
<dbReference type="InterPro" id="IPR031730">
    <property type="entry name" value="Carbam_trans_C"/>
</dbReference>
<keyword evidence="4" id="KW-0808">Transferase</keyword>
<dbReference type="EMBL" id="CP044543">
    <property type="protein sequence ID" value="QFI76090.1"/>
    <property type="molecule type" value="Genomic_DNA"/>
</dbReference>
<dbReference type="Gene3D" id="3.30.420.40">
    <property type="match status" value="2"/>
</dbReference>
<dbReference type="AlphaFoldDB" id="A0A5P6PCR8"/>
<evidence type="ECO:0000256" key="1">
    <source>
        <dbReference type="ARBA" id="ARBA00006129"/>
    </source>
</evidence>
<gene>
    <name evidence="4" type="ORF">F8237_29040</name>
</gene>
<reference evidence="5" key="1">
    <citation type="submission" date="2019-10" db="EMBL/GenBank/DDBJ databases">
        <title>Complete Genome Sequence of Bradyrhizobium betae type strain PL7HG1T.</title>
        <authorList>
            <person name="Bromfield E.S.P."/>
            <person name="Cloutier S."/>
        </authorList>
    </citation>
    <scope>NUCLEOTIDE SEQUENCE [LARGE SCALE GENOMIC DNA]</scope>
    <source>
        <strain evidence="5">PL7HG1</strain>
    </source>
</reference>
<dbReference type="CDD" id="cd24098">
    <property type="entry name" value="ASKHA_NBD_TobZ_N"/>
    <property type="match status" value="1"/>
</dbReference>
<dbReference type="SUPFAM" id="SSF53067">
    <property type="entry name" value="Actin-like ATPase domain"/>
    <property type="match status" value="1"/>
</dbReference>
<organism evidence="4 5">
    <name type="scientific">Bradyrhizobium betae</name>
    <dbReference type="NCBI Taxonomy" id="244734"/>
    <lineage>
        <taxon>Bacteria</taxon>
        <taxon>Pseudomonadati</taxon>
        <taxon>Pseudomonadota</taxon>
        <taxon>Alphaproteobacteria</taxon>
        <taxon>Hyphomicrobiales</taxon>
        <taxon>Nitrobacteraceae</taxon>
        <taxon>Bradyrhizobium</taxon>
    </lineage>
</organism>
<dbReference type="InterPro" id="IPR038152">
    <property type="entry name" value="Carbam_trans_C_sf"/>
</dbReference>
<evidence type="ECO:0000259" key="2">
    <source>
        <dbReference type="Pfam" id="PF02543"/>
    </source>
</evidence>
<dbReference type="KEGG" id="bbet:F8237_29040"/>
<evidence type="ECO:0000313" key="5">
    <source>
        <dbReference type="Proteomes" id="UP000325641"/>
    </source>
</evidence>